<sequence>MDFMATQGFGEKRPGPPAQTGPSRKKFKKNHPQYSADIVFMKGDVLQTVPSLSKLLKGVTGAIGLQFVWEYRSPSRTVQPHYICKLCSLSCVQHDITDHVKGWKHCFKYMKKYHPDKITFEEEEVVKDPSLKGPLRVAAAEVEKTEGRGQIRVILREPIDVPNFQKFRSAIPRLGPPPSHQEIEPMGPPFGPVFHDPGYAGDFSHHNAPYSDYEAYKEPDFKGYMSRDEYPGPGMDRGSFSDDMGQIPPGGGKGFGPGGGNAGFGRSGQQDQGPNKMYPNEYQANEYQANEYQANEYQANEYQDEYQDNQMRESFNDGPPERGEGVGAPSGSSSLPNTLLTYLDTFQIESEADAQLVLKVTQKLTDVLMEYRLRSISGGPNHNSSMSSDDRYSSNVSGPSRYPDGPPRYYN</sequence>
<feature type="compositionally biased region" description="Low complexity" evidence="1">
    <location>
        <begin position="383"/>
        <end position="397"/>
    </location>
</feature>
<feature type="region of interest" description="Disordered" evidence="1">
    <location>
        <begin position="1"/>
        <end position="29"/>
    </location>
</feature>
<protein>
    <submittedName>
        <fullName evidence="3">Uncharacterized protein si:ch211-197h24.6 isoform X1</fullName>
    </submittedName>
</protein>
<feature type="region of interest" description="Disordered" evidence="1">
    <location>
        <begin position="311"/>
        <end position="335"/>
    </location>
</feature>
<organism evidence="2 3">
    <name type="scientific">Austrofundulus limnaeus</name>
    <name type="common">Annual killifish</name>
    <dbReference type="NCBI Taxonomy" id="52670"/>
    <lineage>
        <taxon>Eukaryota</taxon>
        <taxon>Metazoa</taxon>
        <taxon>Chordata</taxon>
        <taxon>Craniata</taxon>
        <taxon>Vertebrata</taxon>
        <taxon>Euteleostomi</taxon>
        <taxon>Actinopterygii</taxon>
        <taxon>Neopterygii</taxon>
        <taxon>Teleostei</taxon>
        <taxon>Neoteleostei</taxon>
        <taxon>Acanthomorphata</taxon>
        <taxon>Ovalentaria</taxon>
        <taxon>Atherinomorphae</taxon>
        <taxon>Cyprinodontiformes</taxon>
        <taxon>Rivulidae</taxon>
        <taxon>Austrofundulus</taxon>
    </lineage>
</organism>
<evidence type="ECO:0000313" key="2">
    <source>
        <dbReference type="Proteomes" id="UP000192220"/>
    </source>
</evidence>
<accession>A0A2I4AXK0</accession>
<dbReference type="FunCoup" id="A0A2I4AXK0">
    <property type="interactions" value="9"/>
</dbReference>
<dbReference type="KEGG" id="alim:106515110"/>
<name>A0A2I4AXK0_AUSLI</name>
<dbReference type="Proteomes" id="UP000192220">
    <property type="component" value="Unplaced"/>
</dbReference>
<gene>
    <name evidence="3" type="primary">si:ch211-197h24.6</name>
</gene>
<feature type="region of interest" description="Disordered" evidence="1">
    <location>
        <begin position="376"/>
        <end position="411"/>
    </location>
</feature>
<proteinExistence type="predicted"/>
<reference evidence="3" key="1">
    <citation type="submission" date="2025-08" db="UniProtKB">
        <authorList>
            <consortium name="RefSeq"/>
        </authorList>
    </citation>
    <scope>IDENTIFICATION</scope>
    <source>
        <strain evidence="3">Quisiro</strain>
        <tissue evidence="3">Liver</tissue>
    </source>
</reference>
<dbReference type="RefSeq" id="XP_013860199.1">
    <property type="nucleotide sequence ID" value="XM_014004745.1"/>
</dbReference>
<feature type="region of interest" description="Disordered" evidence="1">
    <location>
        <begin position="224"/>
        <end position="279"/>
    </location>
</feature>
<dbReference type="InParanoid" id="A0A2I4AXK0"/>
<feature type="compositionally biased region" description="Basic and acidic residues" evidence="1">
    <location>
        <begin position="311"/>
        <end position="324"/>
    </location>
</feature>
<evidence type="ECO:0000313" key="3">
    <source>
        <dbReference type="RefSeq" id="XP_013860199.1"/>
    </source>
</evidence>
<dbReference type="OrthoDB" id="5877502at2759"/>
<dbReference type="AlphaFoldDB" id="A0A2I4AXK0"/>
<feature type="compositionally biased region" description="Gly residues" evidence="1">
    <location>
        <begin position="248"/>
        <end position="266"/>
    </location>
</feature>
<keyword evidence="2" id="KW-1185">Reference proteome</keyword>
<evidence type="ECO:0000256" key="1">
    <source>
        <dbReference type="SAM" id="MobiDB-lite"/>
    </source>
</evidence>